<dbReference type="OrthoDB" id="10266364at2759"/>
<comment type="caution">
    <text evidence="7">The sequence shown here is derived from an EMBL/GenBank/DDBJ whole genome shotgun (WGS) entry which is preliminary data.</text>
</comment>
<name>A0A8H3WJU9_9PEZI</name>
<evidence type="ECO:0000256" key="1">
    <source>
        <dbReference type="ARBA" id="ARBA00001933"/>
    </source>
</evidence>
<evidence type="ECO:0000256" key="3">
    <source>
        <dbReference type="ARBA" id="ARBA00022898"/>
    </source>
</evidence>
<protein>
    <submittedName>
        <fullName evidence="7">1-aminocyclopropane-1-carboxylate deaminase</fullName>
    </submittedName>
</protein>
<dbReference type="InterPro" id="IPR001926">
    <property type="entry name" value="TrpB-like_PALP"/>
</dbReference>
<dbReference type="InterPro" id="IPR036052">
    <property type="entry name" value="TrpB-like_PALP_sf"/>
</dbReference>
<dbReference type="PANTHER" id="PTHR43780:SF2">
    <property type="entry name" value="1-AMINOCYCLOPROPANE-1-CARBOXYLATE DEAMINASE-RELATED"/>
    <property type="match status" value="1"/>
</dbReference>
<dbReference type="PIRSF" id="PIRSF006278">
    <property type="entry name" value="ACCD_DCysDesulf"/>
    <property type="match status" value="1"/>
</dbReference>
<feature type="domain" description="Tryptophan synthase beta chain-like PALP" evidence="6">
    <location>
        <begin position="20"/>
        <end position="339"/>
    </location>
</feature>
<reference evidence="7 8" key="1">
    <citation type="submission" date="2019-12" db="EMBL/GenBank/DDBJ databases">
        <title>A genome sequence resource for the geographically widespread anthracnose pathogen Colletotrichum asianum.</title>
        <authorList>
            <person name="Meng Y."/>
        </authorList>
    </citation>
    <scope>NUCLEOTIDE SEQUENCE [LARGE SCALE GENOMIC DNA]</scope>
    <source>
        <strain evidence="7 8">ICMP 18580</strain>
    </source>
</reference>
<dbReference type="SUPFAM" id="SSF53686">
    <property type="entry name" value="Tryptophan synthase beta subunit-like PLP-dependent enzymes"/>
    <property type="match status" value="1"/>
</dbReference>
<evidence type="ECO:0000259" key="6">
    <source>
        <dbReference type="Pfam" id="PF00291"/>
    </source>
</evidence>
<dbReference type="Proteomes" id="UP000434172">
    <property type="component" value="Unassembled WGS sequence"/>
</dbReference>
<dbReference type="Gene3D" id="3.40.50.1100">
    <property type="match status" value="2"/>
</dbReference>
<keyword evidence="8" id="KW-1185">Reference proteome</keyword>
<evidence type="ECO:0000256" key="2">
    <source>
        <dbReference type="ARBA" id="ARBA00008639"/>
    </source>
</evidence>
<sequence length="368" mass="39487">MSELPASLSDFPSYRLRYDTPSPIHQLTSLSTTAASNDKISIQTWIKRDDQSSPMLCCGNKYRKLEYIIPDILAKPGVTTIVTEGGLQSNHAAQTAVVAAKLGLECVLLLNEEAGGLKTAENQTIFRSAGNVPVFDLLGANVHIQRDPHDKIAVLQALKAEGKVPYWIPMGSSQHPLGGLGYTNCALEIQEQEKNLKLEGTGRYDYIFVACGSGSTLAGLVAGFKLLESSLPDKPFVPGRQLIGVMVAPKTGQEEVVLQIARNAGKLVGLDPERDIAAEDIRLDHRFAGPGYGVLDEETRKTLKTLACREGILMDPVYSGKAAKGLIHWVNSGELQSDASKVGHQPGATVNVLFIHTGGQNVSSAYAA</sequence>
<gene>
    <name evidence="7" type="ORF">GQ607_002768</name>
</gene>
<evidence type="ECO:0000256" key="4">
    <source>
        <dbReference type="PIRSR" id="PIRSR006278-1"/>
    </source>
</evidence>
<evidence type="ECO:0000256" key="5">
    <source>
        <dbReference type="PIRSR" id="PIRSR006278-2"/>
    </source>
</evidence>
<dbReference type="PANTHER" id="PTHR43780">
    <property type="entry name" value="1-AMINOCYCLOPROPANE-1-CARBOXYLATE DEAMINASE-RELATED"/>
    <property type="match status" value="1"/>
</dbReference>
<dbReference type="InterPro" id="IPR027278">
    <property type="entry name" value="ACCD_DCysDesulf"/>
</dbReference>
<dbReference type="EMBL" id="WOWK01000009">
    <property type="protein sequence ID" value="KAF0330001.1"/>
    <property type="molecule type" value="Genomic_DNA"/>
</dbReference>
<evidence type="ECO:0000313" key="8">
    <source>
        <dbReference type="Proteomes" id="UP000434172"/>
    </source>
</evidence>
<evidence type="ECO:0000313" key="7">
    <source>
        <dbReference type="EMBL" id="KAF0330001.1"/>
    </source>
</evidence>
<proteinExistence type="inferred from homology"/>
<accession>A0A8H3WJU9</accession>
<feature type="active site" description="Nucleophile" evidence="4">
    <location>
        <position position="89"/>
    </location>
</feature>
<comment type="similarity">
    <text evidence="2">Belongs to the ACC deaminase/D-cysteine desulfhydrase family.</text>
</comment>
<dbReference type="GO" id="GO:0019148">
    <property type="term" value="F:D-cysteine desulfhydrase activity"/>
    <property type="evidence" value="ECO:0007669"/>
    <property type="project" value="TreeGrafter"/>
</dbReference>
<dbReference type="Pfam" id="PF00291">
    <property type="entry name" value="PALP"/>
    <property type="match status" value="1"/>
</dbReference>
<feature type="modified residue" description="N6-(pyridoxal phosphate)lysine" evidence="5">
    <location>
        <position position="61"/>
    </location>
</feature>
<organism evidence="7 8">
    <name type="scientific">Colletotrichum asianum</name>
    <dbReference type="NCBI Taxonomy" id="702518"/>
    <lineage>
        <taxon>Eukaryota</taxon>
        <taxon>Fungi</taxon>
        <taxon>Dikarya</taxon>
        <taxon>Ascomycota</taxon>
        <taxon>Pezizomycotina</taxon>
        <taxon>Sordariomycetes</taxon>
        <taxon>Hypocreomycetidae</taxon>
        <taxon>Glomerellales</taxon>
        <taxon>Glomerellaceae</taxon>
        <taxon>Colletotrichum</taxon>
        <taxon>Colletotrichum gloeosporioides species complex</taxon>
    </lineage>
</organism>
<dbReference type="AlphaFoldDB" id="A0A8H3WJU9"/>
<comment type="cofactor">
    <cofactor evidence="1">
        <name>pyridoxal 5'-phosphate</name>
        <dbReference type="ChEBI" id="CHEBI:597326"/>
    </cofactor>
</comment>
<keyword evidence="3 5" id="KW-0663">Pyridoxal phosphate</keyword>